<dbReference type="CDD" id="cd06257">
    <property type="entry name" value="DnaJ"/>
    <property type="match status" value="1"/>
</dbReference>
<dbReference type="CDD" id="cd10747">
    <property type="entry name" value="DnaJ_C"/>
    <property type="match status" value="1"/>
</dbReference>
<evidence type="ECO:0000259" key="10">
    <source>
        <dbReference type="PROSITE" id="PS51188"/>
    </source>
</evidence>
<feature type="region of interest" description="Disordered" evidence="7">
    <location>
        <begin position="506"/>
        <end position="525"/>
    </location>
</feature>
<dbReference type="Pfam" id="PF01556">
    <property type="entry name" value="DnaJ_C"/>
    <property type="match status" value="1"/>
</dbReference>
<keyword evidence="12" id="KW-1185">Reference proteome</keyword>
<dbReference type="InterPro" id="IPR001623">
    <property type="entry name" value="DnaJ_domain"/>
</dbReference>
<dbReference type="CDD" id="cd10719">
    <property type="entry name" value="DnaJ_zf"/>
    <property type="match status" value="1"/>
</dbReference>
<dbReference type="SUPFAM" id="SSF57938">
    <property type="entry name" value="DnaJ/Hsp40 cysteine-rich domain"/>
    <property type="match status" value="1"/>
</dbReference>
<dbReference type="SMART" id="SM00271">
    <property type="entry name" value="DnaJ"/>
    <property type="match status" value="1"/>
</dbReference>
<dbReference type="PROSITE" id="PS50076">
    <property type="entry name" value="DNAJ_2"/>
    <property type="match status" value="1"/>
</dbReference>
<dbReference type="Gene3D" id="2.10.230.10">
    <property type="entry name" value="Heat shock protein DnaJ, cysteine-rich domain"/>
    <property type="match status" value="1"/>
</dbReference>
<evidence type="ECO:0000256" key="5">
    <source>
        <dbReference type="ARBA" id="ARBA00023186"/>
    </source>
</evidence>
<reference evidence="11" key="1">
    <citation type="submission" date="2024-03" db="EMBL/GenBank/DDBJ databases">
        <title>WGS assembly of Saponaria officinalis var. Norfolk2.</title>
        <authorList>
            <person name="Jenkins J."/>
            <person name="Shu S."/>
            <person name="Grimwood J."/>
            <person name="Barry K."/>
            <person name="Goodstein D."/>
            <person name="Schmutz J."/>
            <person name="Leebens-Mack J."/>
            <person name="Osbourn A."/>
        </authorList>
    </citation>
    <scope>NUCLEOTIDE SEQUENCE [LARGE SCALE GENOMIC DNA]</scope>
    <source>
        <strain evidence="11">JIC</strain>
    </source>
</reference>
<dbReference type="GO" id="GO:0008270">
    <property type="term" value="F:zinc ion binding"/>
    <property type="evidence" value="ECO:0007669"/>
    <property type="project" value="UniProtKB-KW"/>
</dbReference>
<name>A0AAW1I6Q3_SAPOF</name>
<dbReference type="Pfam" id="PF00226">
    <property type="entry name" value="DnaJ"/>
    <property type="match status" value="1"/>
</dbReference>
<keyword evidence="5" id="KW-0143">Chaperone</keyword>
<dbReference type="GO" id="GO:0005524">
    <property type="term" value="F:ATP binding"/>
    <property type="evidence" value="ECO:0007669"/>
    <property type="project" value="InterPro"/>
</dbReference>
<dbReference type="Gene3D" id="2.60.260.20">
    <property type="entry name" value="Urease metallochaperone UreE, N-terminal domain"/>
    <property type="match status" value="2"/>
</dbReference>
<feature type="domain" description="J" evidence="9">
    <location>
        <begin position="79"/>
        <end position="141"/>
    </location>
</feature>
<proteinExistence type="inferred from homology"/>
<evidence type="ECO:0000256" key="4">
    <source>
        <dbReference type="ARBA" id="ARBA00022833"/>
    </source>
</evidence>
<evidence type="ECO:0000256" key="3">
    <source>
        <dbReference type="ARBA" id="ARBA00022771"/>
    </source>
</evidence>
<dbReference type="SUPFAM" id="SSF49493">
    <property type="entry name" value="HSP40/DnaJ peptide-binding domain"/>
    <property type="match status" value="2"/>
</dbReference>
<feature type="transmembrane region" description="Helical" evidence="8">
    <location>
        <begin position="482"/>
        <end position="500"/>
    </location>
</feature>
<protein>
    <recommendedName>
        <fullName evidence="13">Chaperone protein DnaJ</fullName>
    </recommendedName>
</protein>
<keyword evidence="8" id="KW-0472">Membrane</keyword>
<dbReference type="GO" id="GO:0031072">
    <property type="term" value="F:heat shock protein binding"/>
    <property type="evidence" value="ECO:0007669"/>
    <property type="project" value="InterPro"/>
</dbReference>
<keyword evidence="8" id="KW-0812">Transmembrane</keyword>
<keyword evidence="3 6" id="KW-0863">Zinc-finger</keyword>
<keyword evidence="2" id="KW-0677">Repeat</keyword>
<dbReference type="GO" id="GO:0009535">
    <property type="term" value="C:chloroplast thylakoid membrane"/>
    <property type="evidence" value="ECO:0007669"/>
    <property type="project" value="TreeGrafter"/>
</dbReference>
<dbReference type="InterPro" id="IPR002939">
    <property type="entry name" value="DnaJ_C"/>
</dbReference>
<dbReference type="Gene3D" id="1.10.287.110">
    <property type="entry name" value="DnaJ domain"/>
    <property type="match status" value="1"/>
</dbReference>
<dbReference type="InterPro" id="IPR008971">
    <property type="entry name" value="HSP40/DnaJ_pept-bd"/>
</dbReference>
<dbReference type="AlphaFoldDB" id="A0AAW1I6Q3"/>
<dbReference type="SUPFAM" id="SSF46565">
    <property type="entry name" value="Chaperone J-domain"/>
    <property type="match status" value="1"/>
</dbReference>
<dbReference type="InterPro" id="IPR036410">
    <property type="entry name" value="HSP_DnaJ_Cys-rich_dom_sf"/>
</dbReference>
<dbReference type="NCBIfam" id="NF008035">
    <property type="entry name" value="PRK10767.1"/>
    <property type="match status" value="1"/>
</dbReference>
<dbReference type="NCBIfam" id="TIGR02349">
    <property type="entry name" value="DnaJ_bact"/>
    <property type="match status" value="1"/>
</dbReference>
<dbReference type="Pfam" id="PF00684">
    <property type="entry name" value="DnaJ_CXXCXGXG"/>
    <property type="match status" value="1"/>
</dbReference>
<dbReference type="EMBL" id="JBDFQZ010000010">
    <property type="protein sequence ID" value="KAK9684229.1"/>
    <property type="molecule type" value="Genomic_DNA"/>
</dbReference>
<keyword evidence="4 6" id="KW-0862">Zinc</keyword>
<evidence type="ECO:0008006" key="13">
    <source>
        <dbReference type="Google" id="ProtNLM"/>
    </source>
</evidence>
<dbReference type="PANTHER" id="PTHR43096">
    <property type="entry name" value="DNAJ HOMOLOG 1, MITOCHONDRIAL-RELATED"/>
    <property type="match status" value="1"/>
</dbReference>
<evidence type="ECO:0000256" key="7">
    <source>
        <dbReference type="SAM" id="MobiDB-lite"/>
    </source>
</evidence>
<dbReference type="GO" id="GO:0042026">
    <property type="term" value="P:protein refolding"/>
    <property type="evidence" value="ECO:0007669"/>
    <property type="project" value="TreeGrafter"/>
</dbReference>
<dbReference type="FunFam" id="2.10.230.10:FF:000002">
    <property type="entry name" value="Molecular chaperone DnaJ"/>
    <property type="match status" value="1"/>
</dbReference>
<accession>A0AAW1I6Q3</accession>
<keyword evidence="8" id="KW-1133">Transmembrane helix</keyword>
<feature type="domain" description="CR-type" evidence="10">
    <location>
        <begin position="204"/>
        <end position="286"/>
    </location>
</feature>
<dbReference type="Proteomes" id="UP001443914">
    <property type="component" value="Unassembled WGS sequence"/>
</dbReference>
<dbReference type="HAMAP" id="MF_01152">
    <property type="entry name" value="DnaJ"/>
    <property type="match status" value="1"/>
</dbReference>
<feature type="compositionally biased region" description="Basic and acidic residues" evidence="7">
    <location>
        <begin position="506"/>
        <end position="516"/>
    </location>
</feature>
<feature type="zinc finger region" description="CR-type" evidence="6">
    <location>
        <begin position="204"/>
        <end position="286"/>
    </location>
</feature>
<evidence type="ECO:0000256" key="8">
    <source>
        <dbReference type="SAM" id="Phobius"/>
    </source>
</evidence>
<comment type="caution">
    <text evidence="11">The sequence shown here is derived from an EMBL/GenBank/DDBJ whole genome shotgun (WGS) entry which is preliminary data.</text>
</comment>
<sequence length="525" mass="58509">MQTLCQFVCSIPPQTPPFNSLNFSAFSDSISWRPHSFPGFCFSNLHFHSHRFYVRPNLRFAHPKRRRFGVIAAASAKADYYTTLNVGRNASLDEIKSSYRKLARKYHPDKTPGSEEKFKEISAAYEVLSSEDKRSLYDRFGEAGLQGEFSGPSFAEQDMDPFHVFDSIFGDTNGFFGGEGTGESRENLDIRSDISLTFEESIFGVKREIEVSCLERCETCGGTGAKSTNCIKSCATCGGKGRVMNSQRTPFGVISQVSTCQSCRGDGRIVTDKCLKCGGLGNIRSKRTLDVAIPSGVVDGATMRLRGEGNTDNNRGIRGDLYLVLHVKEKHGIWRDGLNLVSKVSINYTDAILGTVLEVDTVEGTKALQIPPGTQPGNTVKLSNLGVPKGRESGRGDHVFIVDVRIPKTVSDKERELLQELASLRSSFEEYSYQKGKTGNFLWNSVERLFRGRQSRKGFASITIVMQPTLWRHSGMDPQFPTSWIVAFLFTCIFALVTNISRKSSEDNKICNDRPHNVRKRRSDM</sequence>
<gene>
    <name evidence="11" type="ORF">RND81_10G195200</name>
</gene>
<dbReference type="InterPro" id="IPR012724">
    <property type="entry name" value="DnaJ"/>
</dbReference>
<dbReference type="FunFam" id="2.60.260.20:FF:000005">
    <property type="entry name" value="Chaperone protein dnaJ 1, mitochondrial"/>
    <property type="match status" value="1"/>
</dbReference>
<dbReference type="GO" id="GO:0051082">
    <property type="term" value="F:unfolded protein binding"/>
    <property type="evidence" value="ECO:0007669"/>
    <property type="project" value="InterPro"/>
</dbReference>
<evidence type="ECO:0000313" key="12">
    <source>
        <dbReference type="Proteomes" id="UP001443914"/>
    </source>
</evidence>
<evidence type="ECO:0000313" key="11">
    <source>
        <dbReference type="EMBL" id="KAK9684229.1"/>
    </source>
</evidence>
<evidence type="ECO:0000259" key="9">
    <source>
        <dbReference type="PROSITE" id="PS50076"/>
    </source>
</evidence>
<organism evidence="11 12">
    <name type="scientific">Saponaria officinalis</name>
    <name type="common">Common soapwort</name>
    <name type="synonym">Lychnis saponaria</name>
    <dbReference type="NCBI Taxonomy" id="3572"/>
    <lineage>
        <taxon>Eukaryota</taxon>
        <taxon>Viridiplantae</taxon>
        <taxon>Streptophyta</taxon>
        <taxon>Embryophyta</taxon>
        <taxon>Tracheophyta</taxon>
        <taxon>Spermatophyta</taxon>
        <taxon>Magnoliopsida</taxon>
        <taxon>eudicotyledons</taxon>
        <taxon>Gunneridae</taxon>
        <taxon>Pentapetalae</taxon>
        <taxon>Caryophyllales</taxon>
        <taxon>Caryophyllaceae</taxon>
        <taxon>Caryophylleae</taxon>
        <taxon>Saponaria</taxon>
    </lineage>
</organism>
<keyword evidence="1 6" id="KW-0479">Metal-binding</keyword>
<evidence type="ECO:0000256" key="2">
    <source>
        <dbReference type="ARBA" id="ARBA00022737"/>
    </source>
</evidence>
<dbReference type="PANTHER" id="PTHR43096:SF26">
    <property type="entry name" value="CR-TYPE DOMAIN-CONTAINING PROTEIN"/>
    <property type="match status" value="1"/>
</dbReference>
<dbReference type="PRINTS" id="PR00625">
    <property type="entry name" value="JDOMAIN"/>
</dbReference>
<dbReference type="GO" id="GO:0009408">
    <property type="term" value="P:response to heat"/>
    <property type="evidence" value="ECO:0007669"/>
    <property type="project" value="InterPro"/>
</dbReference>
<evidence type="ECO:0000256" key="6">
    <source>
        <dbReference type="PROSITE-ProRule" id="PRU00546"/>
    </source>
</evidence>
<evidence type="ECO:0000256" key="1">
    <source>
        <dbReference type="ARBA" id="ARBA00022723"/>
    </source>
</evidence>
<dbReference type="InterPro" id="IPR001305">
    <property type="entry name" value="HSP_DnaJ_Cys-rich_dom"/>
</dbReference>
<dbReference type="InterPro" id="IPR036869">
    <property type="entry name" value="J_dom_sf"/>
</dbReference>
<dbReference type="PROSITE" id="PS51188">
    <property type="entry name" value="ZF_CR"/>
    <property type="match status" value="1"/>
</dbReference>